<comment type="caution">
    <text evidence="4">The sequence shown here is derived from an EMBL/GenBank/DDBJ whole genome shotgun (WGS) entry which is preliminary data.</text>
</comment>
<dbReference type="Pfam" id="PF01822">
    <property type="entry name" value="WSC"/>
    <property type="match status" value="1"/>
</dbReference>
<dbReference type="SMART" id="SM00321">
    <property type="entry name" value="WSC"/>
    <property type="match status" value="1"/>
</dbReference>
<sequence>MPCGLATANHDISNHKLSAMALQRAARLWAIIAIAIALQLCSMATAAGPPSIPLAYCASANTGDLGPFESIYQSEGRCFGNCTDAGYALAIVQAHNCWCSNVVPASGSEKPLTDCHDTCPGYPDDFCGGSGTFGYLAIKGKTPSSTGVSSGDDTSSSTTAPPPSSTSSSTAKSTVTLPPPAPVIVVSTSSSASVASSTALLSQDTPPDTNTSPGVTSVQPIVQTVTVEGTVRTITATPSPTGTSPAAVGSPTVSTNHGLATGAAVGIAVGVIGAVAIIGIFFWMWWWKRKRQNGTAERPYGSPSIRGSSSGMMVSPKMAEVTETQFVGPDGRTGVANWDQNASAKRRSHLMPIDPRLDPFAKGIYANNQNKSHESVGSLQDNHDYSRRVHQPKRVLRAMNPDPDHD</sequence>
<proteinExistence type="predicted"/>
<dbReference type="PANTHER" id="PTHR16861:SF4">
    <property type="entry name" value="SH3 DOMAIN PROTEIN (AFU_ORTHOLOGUE AFUA_1G13610)"/>
    <property type="match status" value="1"/>
</dbReference>
<feature type="compositionally biased region" description="Low complexity" evidence="1">
    <location>
        <begin position="142"/>
        <end position="176"/>
    </location>
</feature>
<feature type="region of interest" description="Disordered" evidence="1">
    <location>
        <begin position="142"/>
        <end position="178"/>
    </location>
</feature>
<feature type="transmembrane region" description="Helical" evidence="2">
    <location>
        <begin position="263"/>
        <end position="286"/>
    </location>
</feature>
<keyword evidence="2" id="KW-0812">Transmembrane</keyword>
<name>A0AA40C9W4_9PEZI</name>
<evidence type="ECO:0000313" key="4">
    <source>
        <dbReference type="EMBL" id="KAK0629618.1"/>
    </source>
</evidence>
<evidence type="ECO:0000313" key="5">
    <source>
        <dbReference type="Proteomes" id="UP001174934"/>
    </source>
</evidence>
<feature type="compositionally biased region" description="Polar residues" evidence="1">
    <location>
        <begin position="367"/>
        <end position="380"/>
    </location>
</feature>
<accession>A0AA40C9W4</accession>
<evidence type="ECO:0000256" key="1">
    <source>
        <dbReference type="SAM" id="MobiDB-lite"/>
    </source>
</evidence>
<dbReference type="InterPro" id="IPR002889">
    <property type="entry name" value="WSC_carb-bd"/>
</dbReference>
<keyword evidence="2" id="KW-1133">Transmembrane helix</keyword>
<gene>
    <name evidence="4" type="ORF">B0T17DRAFT_597956</name>
</gene>
<evidence type="ECO:0000256" key="2">
    <source>
        <dbReference type="SAM" id="Phobius"/>
    </source>
</evidence>
<keyword evidence="5" id="KW-1185">Reference proteome</keyword>
<dbReference type="AlphaFoldDB" id="A0AA40C9W4"/>
<feature type="region of interest" description="Disordered" evidence="1">
    <location>
        <begin position="367"/>
        <end position="406"/>
    </location>
</feature>
<dbReference type="EMBL" id="JAULSR010000002">
    <property type="protein sequence ID" value="KAK0629618.1"/>
    <property type="molecule type" value="Genomic_DNA"/>
</dbReference>
<feature type="domain" description="WSC" evidence="3">
    <location>
        <begin position="51"/>
        <end position="139"/>
    </location>
</feature>
<dbReference type="Proteomes" id="UP001174934">
    <property type="component" value="Unassembled WGS sequence"/>
</dbReference>
<protein>
    <recommendedName>
        <fullName evidence="3">WSC domain-containing protein</fullName>
    </recommendedName>
</protein>
<feature type="transmembrane region" description="Helical" evidence="2">
    <location>
        <begin position="26"/>
        <end position="47"/>
    </location>
</feature>
<organism evidence="4 5">
    <name type="scientific">Bombardia bombarda</name>
    <dbReference type="NCBI Taxonomy" id="252184"/>
    <lineage>
        <taxon>Eukaryota</taxon>
        <taxon>Fungi</taxon>
        <taxon>Dikarya</taxon>
        <taxon>Ascomycota</taxon>
        <taxon>Pezizomycotina</taxon>
        <taxon>Sordariomycetes</taxon>
        <taxon>Sordariomycetidae</taxon>
        <taxon>Sordariales</taxon>
        <taxon>Lasiosphaeriaceae</taxon>
        <taxon>Bombardia</taxon>
    </lineage>
</organism>
<keyword evidence="2" id="KW-0472">Membrane</keyword>
<dbReference type="PANTHER" id="PTHR16861">
    <property type="entry name" value="GLYCOPROTEIN 38"/>
    <property type="match status" value="1"/>
</dbReference>
<dbReference type="PROSITE" id="PS51212">
    <property type="entry name" value="WSC"/>
    <property type="match status" value="1"/>
</dbReference>
<reference evidence="4" key="1">
    <citation type="submission" date="2023-06" db="EMBL/GenBank/DDBJ databases">
        <title>Genome-scale phylogeny and comparative genomics of the fungal order Sordariales.</title>
        <authorList>
            <consortium name="Lawrence Berkeley National Laboratory"/>
            <person name="Hensen N."/>
            <person name="Bonometti L."/>
            <person name="Westerberg I."/>
            <person name="Brannstrom I.O."/>
            <person name="Guillou S."/>
            <person name="Cros-Aarteil S."/>
            <person name="Calhoun S."/>
            <person name="Haridas S."/>
            <person name="Kuo A."/>
            <person name="Mondo S."/>
            <person name="Pangilinan J."/>
            <person name="Riley R."/>
            <person name="LaButti K."/>
            <person name="Andreopoulos B."/>
            <person name="Lipzen A."/>
            <person name="Chen C."/>
            <person name="Yanf M."/>
            <person name="Daum C."/>
            <person name="Ng V."/>
            <person name="Clum A."/>
            <person name="Steindorff A."/>
            <person name="Ohm R."/>
            <person name="Martin F."/>
            <person name="Silar P."/>
            <person name="Natvig D."/>
            <person name="Lalanne C."/>
            <person name="Gautier V."/>
            <person name="Ament-velasquez S.L."/>
            <person name="Kruys A."/>
            <person name="Hutchinson M.I."/>
            <person name="Powell A.J."/>
            <person name="Barry K."/>
            <person name="Miller A.N."/>
            <person name="Grigoriev I.V."/>
            <person name="Debuchy R."/>
            <person name="Gladieux P."/>
            <person name="Thoren M.H."/>
            <person name="Johannesson H."/>
        </authorList>
    </citation>
    <scope>NUCLEOTIDE SEQUENCE</scope>
    <source>
        <strain evidence="4">SMH3391-2</strain>
    </source>
</reference>
<evidence type="ECO:0000259" key="3">
    <source>
        <dbReference type="PROSITE" id="PS51212"/>
    </source>
</evidence>